<dbReference type="InterPro" id="IPR005000">
    <property type="entry name" value="Aldolase/citrate-lyase_domain"/>
</dbReference>
<organism evidence="8 9">
    <name type="scientific">Alteraurantiacibacter aestuarii</name>
    <dbReference type="NCBI Taxonomy" id="650004"/>
    <lineage>
        <taxon>Bacteria</taxon>
        <taxon>Pseudomonadati</taxon>
        <taxon>Pseudomonadota</taxon>
        <taxon>Alphaproteobacteria</taxon>
        <taxon>Sphingomonadales</taxon>
        <taxon>Erythrobacteraceae</taxon>
        <taxon>Alteraurantiacibacter</taxon>
    </lineage>
</organism>
<feature type="binding site" evidence="6">
    <location>
        <position position="162"/>
    </location>
    <ligand>
        <name>Mg(2+)</name>
        <dbReference type="ChEBI" id="CHEBI:18420"/>
    </ligand>
</feature>
<protein>
    <submittedName>
        <fullName evidence="8">CoA ester lyase</fullName>
    </submittedName>
</protein>
<proteinExistence type="inferred from homology"/>
<evidence type="ECO:0000259" key="7">
    <source>
        <dbReference type="Pfam" id="PF03328"/>
    </source>
</evidence>
<feature type="binding site" evidence="5">
    <location>
        <position position="70"/>
    </location>
    <ligand>
        <name>substrate</name>
    </ligand>
</feature>
<dbReference type="InterPro" id="IPR015813">
    <property type="entry name" value="Pyrv/PenolPyrv_kinase-like_dom"/>
</dbReference>
<dbReference type="EMBL" id="WTYY01000004">
    <property type="protein sequence ID" value="MXO88800.1"/>
    <property type="molecule type" value="Genomic_DNA"/>
</dbReference>
<dbReference type="PANTHER" id="PTHR32308:SF0">
    <property type="entry name" value="HPCH_HPAI ALDOLASE_CITRATE LYASE DOMAIN-CONTAINING PROTEIN"/>
    <property type="match status" value="1"/>
</dbReference>
<dbReference type="SUPFAM" id="SSF51621">
    <property type="entry name" value="Phosphoenolpyruvate/pyruvate domain"/>
    <property type="match status" value="1"/>
</dbReference>
<comment type="caution">
    <text evidence="8">The sequence shown here is derived from an EMBL/GenBank/DDBJ whole genome shotgun (WGS) entry which is preliminary data.</text>
</comment>
<dbReference type="Pfam" id="PF03328">
    <property type="entry name" value="HpcH_HpaI"/>
    <property type="match status" value="1"/>
</dbReference>
<keyword evidence="8" id="KW-0456">Lyase</keyword>
<dbReference type="GO" id="GO:0000287">
    <property type="term" value="F:magnesium ion binding"/>
    <property type="evidence" value="ECO:0007669"/>
    <property type="project" value="TreeGrafter"/>
</dbReference>
<evidence type="ECO:0000313" key="8">
    <source>
        <dbReference type="EMBL" id="MXO88800.1"/>
    </source>
</evidence>
<dbReference type="OrthoDB" id="9800547at2"/>
<dbReference type="GO" id="GO:0016829">
    <property type="term" value="F:lyase activity"/>
    <property type="evidence" value="ECO:0007669"/>
    <property type="project" value="UniProtKB-KW"/>
</dbReference>
<evidence type="ECO:0000256" key="5">
    <source>
        <dbReference type="PIRSR" id="PIRSR015582-1"/>
    </source>
</evidence>
<dbReference type="Proteomes" id="UP000435243">
    <property type="component" value="Unassembled WGS sequence"/>
</dbReference>
<dbReference type="Gene3D" id="3.20.20.60">
    <property type="entry name" value="Phosphoenolpyruvate-binding domains"/>
    <property type="match status" value="1"/>
</dbReference>
<keyword evidence="3 6" id="KW-0479">Metal-binding</keyword>
<dbReference type="PANTHER" id="PTHR32308">
    <property type="entry name" value="LYASE BETA SUBUNIT, PUTATIVE (AFU_ORTHOLOGUE AFUA_4G13030)-RELATED"/>
    <property type="match status" value="1"/>
</dbReference>
<comment type="cofactor">
    <cofactor evidence="1">
        <name>Mg(2+)</name>
        <dbReference type="ChEBI" id="CHEBI:18420"/>
    </cofactor>
</comment>
<dbReference type="InterPro" id="IPR011206">
    <property type="entry name" value="Citrate_lyase_beta/mcl1/mcl2"/>
</dbReference>
<evidence type="ECO:0000256" key="4">
    <source>
        <dbReference type="ARBA" id="ARBA00022842"/>
    </source>
</evidence>
<dbReference type="PIRSF" id="PIRSF015582">
    <property type="entry name" value="Cit_lyase_B"/>
    <property type="match status" value="1"/>
</dbReference>
<name>A0A844ZP61_9SPHN</name>
<evidence type="ECO:0000256" key="1">
    <source>
        <dbReference type="ARBA" id="ARBA00001946"/>
    </source>
</evidence>
<dbReference type="AlphaFoldDB" id="A0A844ZP61"/>
<dbReference type="RefSeq" id="WP_160591254.1">
    <property type="nucleotide sequence ID" value="NZ_BAAAFP010000003.1"/>
</dbReference>
<feature type="binding site" evidence="6">
    <location>
        <position position="134"/>
    </location>
    <ligand>
        <name>Mg(2+)</name>
        <dbReference type="ChEBI" id="CHEBI:18420"/>
    </ligand>
</feature>
<dbReference type="GO" id="GO:0006107">
    <property type="term" value="P:oxaloacetate metabolic process"/>
    <property type="evidence" value="ECO:0007669"/>
    <property type="project" value="TreeGrafter"/>
</dbReference>
<keyword evidence="4 6" id="KW-0460">Magnesium</keyword>
<reference evidence="8 9" key="1">
    <citation type="submission" date="2019-12" db="EMBL/GenBank/DDBJ databases">
        <title>Genomic-based taxomic classification of the family Erythrobacteraceae.</title>
        <authorList>
            <person name="Xu L."/>
        </authorList>
    </citation>
    <scope>NUCLEOTIDE SEQUENCE [LARGE SCALE GENOMIC DNA]</scope>
    <source>
        <strain evidence="8 9">JCM 16339</strain>
    </source>
</reference>
<evidence type="ECO:0000256" key="6">
    <source>
        <dbReference type="PIRSR" id="PIRSR015582-2"/>
    </source>
</evidence>
<feature type="binding site" evidence="5">
    <location>
        <position position="134"/>
    </location>
    <ligand>
        <name>substrate</name>
    </ligand>
</feature>
<keyword evidence="9" id="KW-1185">Reference proteome</keyword>
<dbReference type="InterPro" id="IPR040442">
    <property type="entry name" value="Pyrv_kinase-like_dom_sf"/>
</dbReference>
<sequence length="294" mass="31623">MKMRSWLFVPGDSEKKLAKVASAGADVVIVDLEDAVAPHAKVAARGMAQQWLSAHRRQVTSGDGFQRWVRINPLDGNLWRDDLAAVLPGHPDGIMVPKAMGPEQLRMLAAELYEIEQRSGIAPNATRILPLVSETARASLSIADYASDTLPRLAGLTWGAEDLSAAIGASRKRDADGAWTDLFRMVRSMVLLAAHARGVAAIDTLHADFRDLDGLKTIAANSFADGFCGMLAIHPDQVPIINEAFWPGKAQIAEAQAIVDAFAASPGAGALQLEGRMIDQPHLAQARRLLESVR</sequence>
<comment type="similarity">
    <text evidence="2">Belongs to the HpcH/HpaI aldolase family.</text>
</comment>
<gene>
    <name evidence="8" type="ORF">GRI32_08610</name>
</gene>
<accession>A0A844ZP61</accession>
<evidence type="ECO:0000313" key="9">
    <source>
        <dbReference type="Proteomes" id="UP000435243"/>
    </source>
</evidence>
<feature type="domain" description="HpcH/HpaI aldolase/citrate lyase" evidence="7">
    <location>
        <begin position="4"/>
        <end position="235"/>
    </location>
</feature>
<evidence type="ECO:0000256" key="2">
    <source>
        <dbReference type="ARBA" id="ARBA00005568"/>
    </source>
</evidence>
<evidence type="ECO:0000256" key="3">
    <source>
        <dbReference type="ARBA" id="ARBA00022723"/>
    </source>
</evidence>